<dbReference type="PIRSF" id="PIRSF005624">
    <property type="entry name" value="Ni-bind_GTPase"/>
    <property type="match status" value="1"/>
</dbReference>
<gene>
    <name evidence="9" type="primary">hypB</name>
    <name evidence="9" type="ordered locus">ACP_3057</name>
</gene>
<dbReference type="InParanoid" id="C1F4L4"/>
<evidence type="ECO:0000313" key="10">
    <source>
        <dbReference type="Proteomes" id="UP000002207"/>
    </source>
</evidence>
<dbReference type="eggNOG" id="COG0378">
    <property type="taxonomic scope" value="Bacteria"/>
</dbReference>
<protein>
    <submittedName>
        <fullName evidence="9">Hydrogenase accessory protein HypB</fullName>
    </submittedName>
</protein>
<evidence type="ECO:0000256" key="7">
    <source>
        <dbReference type="ARBA" id="ARBA00023134"/>
    </source>
</evidence>
<keyword evidence="4" id="KW-0547">Nucleotide-binding</keyword>
<evidence type="ECO:0000259" key="8">
    <source>
        <dbReference type="Pfam" id="PF02492"/>
    </source>
</evidence>
<dbReference type="Proteomes" id="UP000002207">
    <property type="component" value="Chromosome"/>
</dbReference>
<name>C1F4L4_ACIC5</name>
<dbReference type="GO" id="GO:0003924">
    <property type="term" value="F:GTPase activity"/>
    <property type="evidence" value="ECO:0007669"/>
    <property type="project" value="InterPro"/>
</dbReference>
<dbReference type="CDD" id="cd05390">
    <property type="entry name" value="HypB"/>
    <property type="match status" value="1"/>
</dbReference>
<feature type="domain" description="CobW/HypB/UreG nucleotide-binding" evidence="8">
    <location>
        <begin position="34"/>
        <end position="192"/>
    </location>
</feature>
<dbReference type="STRING" id="240015.ACP_3057"/>
<evidence type="ECO:0000256" key="3">
    <source>
        <dbReference type="ARBA" id="ARBA00022723"/>
    </source>
</evidence>
<dbReference type="AlphaFoldDB" id="C1F4L4"/>
<evidence type="ECO:0000256" key="1">
    <source>
        <dbReference type="ARBA" id="ARBA00006211"/>
    </source>
</evidence>
<dbReference type="Gene3D" id="3.40.50.300">
    <property type="entry name" value="P-loop containing nucleotide triphosphate hydrolases"/>
    <property type="match status" value="1"/>
</dbReference>
<evidence type="ECO:0000256" key="2">
    <source>
        <dbReference type="ARBA" id="ARBA00022596"/>
    </source>
</evidence>
<dbReference type="PANTHER" id="PTHR30134">
    <property type="entry name" value="HYDROGENASE PROTEIN ASSEMBLY PROTEIN, NICKEL CHAPERONE"/>
    <property type="match status" value="1"/>
</dbReference>
<dbReference type="Pfam" id="PF02492">
    <property type="entry name" value="cobW"/>
    <property type="match status" value="1"/>
</dbReference>
<keyword evidence="2" id="KW-0533">Nickel</keyword>
<dbReference type="FunCoup" id="C1F4L4">
    <property type="interactions" value="29"/>
</dbReference>
<dbReference type="InterPro" id="IPR003495">
    <property type="entry name" value="CobW/HypB/UreG_nucleotide-bd"/>
</dbReference>
<comment type="similarity">
    <text evidence="1">Belongs to the SIMIBI class G3E GTPase family. HypB/HupM subfamily.</text>
</comment>
<keyword evidence="5" id="KW-0378">Hydrolase</keyword>
<evidence type="ECO:0000256" key="4">
    <source>
        <dbReference type="ARBA" id="ARBA00022741"/>
    </source>
</evidence>
<keyword evidence="6" id="KW-0862">Zinc</keyword>
<reference evidence="9 10" key="1">
    <citation type="journal article" date="2009" name="Appl. Environ. Microbiol.">
        <title>Three genomes from the phylum Acidobacteria provide insight into the lifestyles of these microorganisms in soils.</title>
        <authorList>
            <person name="Ward N.L."/>
            <person name="Challacombe J.F."/>
            <person name="Janssen P.H."/>
            <person name="Henrissat B."/>
            <person name="Coutinho P.M."/>
            <person name="Wu M."/>
            <person name="Xie G."/>
            <person name="Haft D.H."/>
            <person name="Sait M."/>
            <person name="Badger J."/>
            <person name="Barabote R.D."/>
            <person name="Bradley B."/>
            <person name="Brettin T.S."/>
            <person name="Brinkac L.M."/>
            <person name="Bruce D."/>
            <person name="Creasy T."/>
            <person name="Daugherty S.C."/>
            <person name="Davidsen T.M."/>
            <person name="DeBoy R.T."/>
            <person name="Detter J.C."/>
            <person name="Dodson R.J."/>
            <person name="Durkin A.S."/>
            <person name="Ganapathy A."/>
            <person name="Gwinn-Giglio M."/>
            <person name="Han C.S."/>
            <person name="Khouri H."/>
            <person name="Kiss H."/>
            <person name="Kothari S.P."/>
            <person name="Madupu R."/>
            <person name="Nelson K.E."/>
            <person name="Nelson W.C."/>
            <person name="Paulsen I."/>
            <person name="Penn K."/>
            <person name="Ren Q."/>
            <person name="Rosovitz M.J."/>
            <person name="Selengut J.D."/>
            <person name="Shrivastava S."/>
            <person name="Sullivan S.A."/>
            <person name="Tapia R."/>
            <person name="Thompson L.S."/>
            <person name="Watkins K.L."/>
            <person name="Yang Q."/>
            <person name="Yu C."/>
            <person name="Zafar N."/>
            <person name="Zhou L."/>
            <person name="Kuske C.R."/>
        </authorList>
    </citation>
    <scope>NUCLEOTIDE SEQUENCE [LARGE SCALE GENOMIC DNA]</scope>
    <source>
        <strain evidence="10">ATCC 51196 / DSM 11244 / BCRC 80197 / JCM 7670 / NBRC 15755 / NCIMB 13165 / 161</strain>
    </source>
</reference>
<dbReference type="RefSeq" id="WP_015898105.1">
    <property type="nucleotide sequence ID" value="NC_012483.1"/>
</dbReference>
<dbReference type="NCBIfam" id="TIGR00073">
    <property type="entry name" value="hypB"/>
    <property type="match status" value="1"/>
</dbReference>
<organism evidence="9 10">
    <name type="scientific">Acidobacterium capsulatum (strain ATCC 51196 / DSM 11244 / BCRC 80197 / JCM 7670 / NBRC 15755 / NCIMB 13165 / 161)</name>
    <dbReference type="NCBI Taxonomy" id="240015"/>
    <lineage>
        <taxon>Bacteria</taxon>
        <taxon>Pseudomonadati</taxon>
        <taxon>Acidobacteriota</taxon>
        <taxon>Terriglobia</taxon>
        <taxon>Terriglobales</taxon>
        <taxon>Acidobacteriaceae</taxon>
        <taxon>Acidobacterium</taxon>
    </lineage>
</organism>
<dbReference type="HOGENOM" id="CLU_056148_0_0_0"/>
<dbReference type="GO" id="GO:0051604">
    <property type="term" value="P:protein maturation"/>
    <property type="evidence" value="ECO:0007669"/>
    <property type="project" value="InterPro"/>
</dbReference>
<dbReference type="PANTHER" id="PTHR30134:SF2">
    <property type="entry name" value="HYDROGENASE MATURATION FACTOR HYPB"/>
    <property type="match status" value="1"/>
</dbReference>
<dbReference type="InterPro" id="IPR027417">
    <property type="entry name" value="P-loop_NTPase"/>
</dbReference>
<accession>C1F4L4</accession>
<proteinExistence type="inferred from homology"/>
<dbReference type="OrthoDB" id="9802035at2"/>
<dbReference type="InterPro" id="IPR004392">
    <property type="entry name" value="Hyd_mat_HypB"/>
</dbReference>
<evidence type="ECO:0000256" key="6">
    <source>
        <dbReference type="ARBA" id="ARBA00022833"/>
    </source>
</evidence>
<dbReference type="EMBL" id="CP001472">
    <property type="protein sequence ID" value="ACO32513.1"/>
    <property type="molecule type" value="Genomic_DNA"/>
</dbReference>
<dbReference type="GO" id="GO:0016151">
    <property type="term" value="F:nickel cation binding"/>
    <property type="evidence" value="ECO:0007669"/>
    <property type="project" value="InterPro"/>
</dbReference>
<evidence type="ECO:0000256" key="5">
    <source>
        <dbReference type="ARBA" id="ARBA00022801"/>
    </source>
</evidence>
<dbReference type="SUPFAM" id="SSF52540">
    <property type="entry name" value="P-loop containing nucleoside triphosphate hydrolases"/>
    <property type="match status" value="1"/>
</dbReference>
<dbReference type="KEGG" id="aca:ACP_3057"/>
<dbReference type="GO" id="GO:0008270">
    <property type="term" value="F:zinc ion binding"/>
    <property type="evidence" value="ECO:0007669"/>
    <property type="project" value="TreeGrafter"/>
</dbReference>
<keyword evidence="3" id="KW-0479">Metal-binding</keyword>
<evidence type="ECO:0000313" key="9">
    <source>
        <dbReference type="EMBL" id="ACO32513.1"/>
    </source>
</evidence>
<dbReference type="GO" id="GO:0005525">
    <property type="term" value="F:GTP binding"/>
    <property type="evidence" value="ECO:0007669"/>
    <property type="project" value="UniProtKB-KW"/>
</dbReference>
<keyword evidence="10" id="KW-1185">Reference proteome</keyword>
<sequence>MNVVPQQKLVLSENQRIANELRSRFEAQRTYCLNIVSSPGSGKTTLLEKTLERFDRDARIAVLTGDLQTENDAKRLARYGFPVQQITTGGVCHLDAGMILRALDAWQHDELDLLLIENVGNLVCPASYDLGEDARIVLLSVTEGEDKPLKYPSIFAKSHLMILTKSDLLPYVSFDVESAQRNAKIVHPDIEMLTVSSTTADGLDGWIGWLATRREEFRRRQIPAEA</sequence>
<keyword evidence="7" id="KW-0342">GTP-binding</keyword>